<dbReference type="PANTHER" id="PTHR19446">
    <property type="entry name" value="REVERSE TRANSCRIPTASES"/>
    <property type="match status" value="1"/>
</dbReference>
<feature type="domain" description="Reverse transcriptase" evidence="1">
    <location>
        <begin position="2"/>
        <end position="137"/>
    </location>
</feature>
<dbReference type="EMBL" id="RHFK02000663">
    <property type="protein sequence ID" value="TWW53509.1"/>
    <property type="molecule type" value="Genomic_DNA"/>
</dbReference>
<comment type="caution">
    <text evidence="2">The sequence shown here is derived from an EMBL/GenBank/DDBJ whole genome shotgun (WGS) entry which is preliminary data.</text>
</comment>
<dbReference type="Proteomes" id="UP000324091">
    <property type="component" value="Unassembled WGS sequence"/>
</dbReference>
<dbReference type="SUPFAM" id="SSF56672">
    <property type="entry name" value="DNA/RNA polymerases"/>
    <property type="match status" value="1"/>
</dbReference>
<dbReference type="AlphaFoldDB" id="A0A5C6MFL6"/>
<name>A0A5C6MFL6_9TELE</name>
<evidence type="ECO:0000313" key="3">
    <source>
        <dbReference type="Proteomes" id="UP000324091"/>
    </source>
</evidence>
<reference evidence="2 3" key="1">
    <citation type="submission" date="2019-04" db="EMBL/GenBank/DDBJ databases">
        <title>Chromosome genome assembly for Takifugu flavidus.</title>
        <authorList>
            <person name="Xiao S."/>
        </authorList>
    </citation>
    <scope>NUCLEOTIDE SEQUENCE [LARGE SCALE GENOMIC DNA]</scope>
    <source>
        <strain evidence="2">HTHZ2018</strain>
        <tissue evidence="2">Muscle</tissue>
    </source>
</reference>
<dbReference type="InterPro" id="IPR043502">
    <property type="entry name" value="DNA/RNA_pol_sf"/>
</dbReference>
<dbReference type="InterPro" id="IPR000477">
    <property type="entry name" value="RT_dom"/>
</dbReference>
<gene>
    <name evidence="2" type="ORF">D4764_0209220</name>
</gene>
<protein>
    <submittedName>
        <fullName evidence="2">Transposon TX1 uncharacterized 149 kDa protein ORF 2</fullName>
    </submittedName>
</protein>
<dbReference type="Pfam" id="PF00078">
    <property type="entry name" value="RVT_1"/>
    <property type="match status" value="1"/>
</dbReference>
<evidence type="ECO:0000259" key="1">
    <source>
        <dbReference type="Pfam" id="PF00078"/>
    </source>
</evidence>
<keyword evidence="3" id="KW-1185">Reference proteome</keyword>
<evidence type="ECO:0000313" key="2">
    <source>
        <dbReference type="EMBL" id="TWW53509.1"/>
    </source>
</evidence>
<accession>A0A5C6MFL6</accession>
<proteinExistence type="predicted"/>
<sequence length="509" mass="57186">MSKTLASRLREAMEQVIHQDQTYCVPGRSIVDNVHLIRDVLEISRSLDADTGLISLDQEKAFDQVEHQFLWTVMERFGFSPGFMIRVLYCDIASMLKFNGSLCAPFRVRRGVRQGCALSGMLYALSLEPLLSRIRASVDGLILPSFHKKNSSICLRRRYNSNGSTGTRVKPWPLAGGKWSASPSLGSCLAKGRLKIPRGRTLVLNNLVASVLWHRLNCAEPPSGLLEQLQASVLSFFWDGMHWVQQGMLYLPREEGGQGLIHLASRTATFRIQFIQRFLTGPVDLMWRDVERCVFRRHVVAAAGPDLTGVEAVGSLLGICSAQAAERALQLWRNRLSERERRLLVDYGQGTEPDCEDPFPEIRLAAHLGNLDGPLLRPSKTFSLQAVEKKTLYYECVRVLNRRGLSNRSTSVWADRLGGDGARPCWRVLYKPPLKKRTGDLQWRILHGAVALNALLSKMNNAVSDRHHHYYGINISRNHLSNTNNPPFSQSKGSFFSPHHLRGNIGSLN</sequence>
<organism evidence="2 3">
    <name type="scientific">Takifugu flavidus</name>
    <name type="common">sansaifugu</name>
    <dbReference type="NCBI Taxonomy" id="433684"/>
    <lineage>
        <taxon>Eukaryota</taxon>
        <taxon>Metazoa</taxon>
        <taxon>Chordata</taxon>
        <taxon>Craniata</taxon>
        <taxon>Vertebrata</taxon>
        <taxon>Euteleostomi</taxon>
        <taxon>Actinopterygii</taxon>
        <taxon>Neopterygii</taxon>
        <taxon>Teleostei</taxon>
        <taxon>Neoteleostei</taxon>
        <taxon>Acanthomorphata</taxon>
        <taxon>Eupercaria</taxon>
        <taxon>Tetraodontiformes</taxon>
        <taxon>Tetradontoidea</taxon>
        <taxon>Tetraodontidae</taxon>
        <taxon>Takifugu</taxon>
    </lineage>
</organism>